<accession>A0ACC0WKE9</accession>
<sequence>MASRFELGWERCRTSYPYLKAGLQFVPNIHAELLIMASMAVGKWSSGSTGAGRTIGDNIMAGWQGADVYLTPRFDKKVKDENYYGSRVCVSRAAVVRSVHGSTLSAAEHQLVWDASEAMRTSLSNARWHDGAVVYGIDTTTITRVEDLVRITGEPFATIGSVTRHWIPRPGYTKVMELCLKLATLHKRQSVGEGSEMLSSGSGAEEVRSRSRFTSLRINGLRLDGQRRVFVKYS</sequence>
<organism evidence="1 2">
    <name type="scientific">Peronosclerospora sorghi</name>
    <dbReference type="NCBI Taxonomy" id="230839"/>
    <lineage>
        <taxon>Eukaryota</taxon>
        <taxon>Sar</taxon>
        <taxon>Stramenopiles</taxon>
        <taxon>Oomycota</taxon>
        <taxon>Peronosporomycetes</taxon>
        <taxon>Peronosporales</taxon>
        <taxon>Peronosporaceae</taxon>
        <taxon>Peronosclerospora</taxon>
    </lineage>
</organism>
<name>A0ACC0WKE9_9STRA</name>
<dbReference type="Proteomes" id="UP001163321">
    <property type="component" value="Chromosome 12"/>
</dbReference>
<reference evidence="1 2" key="1">
    <citation type="journal article" date="2022" name="bioRxiv">
        <title>The genome of the oomycete Peronosclerospora sorghi, a cosmopolitan pathogen of maize and sorghum, is inflated with dispersed pseudogenes.</title>
        <authorList>
            <person name="Fletcher K."/>
            <person name="Martin F."/>
            <person name="Isakeit T."/>
            <person name="Cavanaugh K."/>
            <person name="Magill C."/>
            <person name="Michelmore R."/>
        </authorList>
    </citation>
    <scope>NUCLEOTIDE SEQUENCE [LARGE SCALE GENOMIC DNA]</scope>
    <source>
        <strain evidence="1">P6</strain>
    </source>
</reference>
<comment type="caution">
    <text evidence="1">The sequence shown here is derived from an EMBL/GenBank/DDBJ whole genome shotgun (WGS) entry which is preliminary data.</text>
</comment>
<protein>
    <submittedName>
        <fullName evidence="1">Uncharacterized protein</fullName>
    </submittedName>
</protein>
<gene>
    <name evidence="1" type="ORF">PsorP6_011371</name>
</gene>
<keyword evidence="2" id="KW-1185">Reference proteome</keyword>
<proteinExistence type="predicted"/>
<evidence type="ECO:0000313" key="2">
    <source>
        <dbReference type="Proteomes" id="UP001163321"/>
    </source>
</evidence>
<dbReference type="EMBL" id="CM047591">
    <property type="protein sequence ID" value="KAI9919229.1"/>
    <property type="molecule type" value="Genomic_DNA"/>
</dbReference>
<evidence type="ECO:0000313" key="1">
    <source>
        <dbReference type="EMBL" id="KAI9919229.1"/>
    </source>
</evidence>